<evidence type="ECO:0000313" key="10">
    <source>
        <dbReference type="Proteomes" id="UP000837857"/>
    </source>
</evidence>
<dbReference type="Proteomes" id="UP000837857">
    <property type="component" value="Chromosome 3"/>
</dbReference>
<feature type="compositionally biased region" description="Gly residues" evidence="7">
    <location>
        <begin position="582"/>
        <end position="599"/>
    </location>
</feature>
<accession>A0ABN8ISE3</accession>
<feature type="region of interest" description="Disordered" evidence="7">
    <location>
        <begin position="581"/>
        <end position="604"/>
    </location>
</feature>
<evidence type="ECO:0000256" key="1">
    <source>
        <dbReference type="ARBA" id="ARBA00022723"/>
    </source>
</evidence>
<dbReference type="EMBL" id="OW152815">
    <property type="protein sequence ID" value="CAH2062741.1"/>
    <property type="molecule type" value="Genomic_DNA"/>
</dbReference>
<dbReference type="PANTHER" id="PTHR24393">
    <property type="entry name" value="ZINC FINGER PROTEIN"/>
    <property type="match status" value="1"/>
</dbReference>
<keyword evidence="5" id="KW-0539">Nucleus</keyword>
<dbReference type="InterPro" id="IPR013087">
    <property type="entry name" value="Znf_C2H2_type"/>
</dbReference>
<feature type="domain" description="C2H2-type" evidence="8">
    <location>
        <begin position="401"/>
        <end position="429"/>
    </location>
</feature>
<evidence type="ECO:0000256" key="4">
    <source>
        <dbReference type="ARBA" id="ARBA00022833"/>
    </source>
</evidence>
<feature type="compositionally biased region" description="Basic and acidic residues" evidence="7">
    <location>
        <begin position="780"/>
        <end position="807"/>
    </location>
</feature>
<feature type="region of interest" description="Disordered" evidence="7">
    <location>
        <begin position="193"/>
        <end position="227"/>
    </location>
</feature>
<organism evidence="9 10">
    <name type="scientific">Iphiclides podalirius</name>
    <name type="common">scarce swallowtail</name>
    <dbReference type="NCBI Taxonomy" id="110791"/>
    <lineage>
        <taxon>Eukaryota</taxon>
        <taxon>Metazoa</taxon>
        <taxon>Ecdysozoa</taxon>
        <taxon>Arthropoda</taxon>
        <taxon>Hexapoda</taxon>
        <taxon>Insecta</taxon>
        <taxon>Pterygota</taxon>
        <taxon>Neoptera</taxon>
        <taxon>Endopterygota</taxon>
        <taxon>Lepidoptera</taxon>
        <taxon>Glossata</taxon>
        <taxon>Ditrysia</taxon>
        <taxon>Papilionoidea</taxon>
        <taxon>Papilionidae</taxon>
        <taxon>Papilioninae</taxon>
        <taxon>Iphiclides</taxon>
    </lineage>
</organism>
<feature type="domain" description="C2H2-type" evidence="8">
    <location>
        <begin position="748"/>
        <end position="775"/>
    </location>
</feature>
<name>A0ABN8ISE3_9NEOP</name>
<evidence type="ECO:0000256" key="6">
    <source>
        <dbReference type="PROSITE-ProRule" id="PRU00042"/>
    </source>
</evidence>
<evidence type="ECO:0000313" key="9">
    <source>
        <dbReference type="EMBL" id="CAH2062741.1"/>
    </source>
</evidence>
<keyword evidence="1" id="KW-0479">Metal-binding</keyword>
<feature type="domain" description="C2H2-type" evidence="8">
    <location>
        <begin position="692"/>
        <end position="719"/>
    </location>
</feature>
<reference evidence="9" key="1">
    <citation type="submission" date="2022-03" db="EMBL/GenBank/DDBJ databases">
        <authorList>
            <person name="Martin H S."/>
        </authorList>
    </citation>
    <scope>NUCLEOTIDE SEQUENCE</scope>
</reference>
<dbReference type="InterPro" id="IPR036236">
    <property type="entry name" value="Znf_C2H2_sf"/>
</dbReference>
<dbReference type="Pfam" id="PF00096">
    <property type="entry name" value="zf-C2H2"/>
    <property type="match status" value="6"/>
</dbReference>
<dbReference type="PROSITE" id="PS50157">
    <property type="entry name" value="ZINC_FINGER_C2H2_2"/>
    <property type="match status" value="7"/>
</dbReference>
<feature type="domain" description="C2H2-type" evidence="8">
    <location>
        <begin position="635"/>
        <end position="662"/>
    </location>
</feature>
<feature type="region of interest" description="Disordered" evidence="7">
    <location>
        <begin position="879"/>
        <end position="930"/>
    </location>
</feature>
<dbReference type="Gene3D" id="3.30.160.60">
    <property type="entry name" value="Classic Zinc Finger"/>
    <property type="match status" value="6"/>
</dbReference>
<feature type="domain" description="C2H2-type" evidence="8">
    <location>
        <begin position="608"/>
        <end position="635"/>
    </location>
</feature>
<feature type="compositionally biased region" description="Low complexity" evidence="7">
    <location>
        <begin position="914"/>
        <end position="924"/>
    </location>
</feature>
<evidence type="ECO:0000256" key="7">
    <source>
        <dbReference type="SAM" id="MobiDB-lite"/>
    </source>
</evidence>
<sequence length="944" mass="105141">MRTVGSHLLEDKMDDAVTHYINSHQTEPVHVDASSLALNVQDDNSGRVVTVMQPLSFSTTQMCRQVSTNDQVSEGQWNEELLDPEGRLAAIVAHLSQHSRISHHPSHHKVPAVRNDVDTSVILDTPLRLYNGGQPLDHPSEPIVVQVSQPLPPLQDMKRCQETDWFTNKTKAPLKDDDQLLTEQDGSVLDIAASASPVQNKQHSKKSLPHKKRISRKLKKNTGSSTPQQDIVVIHCNAEVPNEQILPDNFVNSVPHTEHLSSDTHHITHEVRPILLCQLCGEFYGEEQLKFFQHLKQHYEPHGTIIIENPVPDLGIDKMTNTCIVDNVATLPDSLVELSLESTVPKSMYQPMDKHILYTSSEKTLTCHSNKVQYTMAGEKEMPQDNGKGDLYETLEKLELYNCPKCDRAFRKQKQCEAHVKEVHSNLKLEDMGEFSEPEDLMEGIHVAVEDGESYDPAMLPHLIVENGQVHQDHVRHWYLRNGNAVLCGCGAPDYCAVCASAEPAPAPHPGPVPVSAPISVAAPLPLPAPAAVPVPAPASVPAPAPAPAPLPPVSAPASLPQHAAHSPLHLKEEVLQRILEGDGGGEGEGGGGGGGAGGGKKKPPKRFECPLCARVFQHRNSLLYHMLMHGEKQHPCKECGKGFYTAAALKIHRRVHSGDRPCACDQCGRSFRQWSDLKYHKASIHSDQKNFKCEFCNKEFARRYSLNIHRRIHTGERNYKCDYCSKSFRASSYRLSHMRTHTGSKPYKCPQCEKCFRVAYDLRRHMLVHEKVRVRLEDAKPKAKEAKEKKSQPKAAESKAQEETRPGKKAATGRLPILRSILDKKQPQKSRKPPVRRGAPNVTVAPPREGQQFKDDDEYAFDTRQTDYEKYTEVCKEGERELGVLRPMARAAWPPDDDRRDAPHSAPHPAPHAPHSAHVPHSADPNDSGFLERLSALYNITAV</sequence>
<dbReference type="SMART" id="SM00355">
    <property type="entry name" value="ZnF_C2H2"/>
    <property type="match status" value="8"/>
</dbReference>
<evidence type="ECO:0000256" key="2">
    <source>
        <dbReference type="ARBA" id="ARBA00022737"/>
    </source>
</evidence>
<evidence type="ECO:0000256" key="5">
    <source>
        <dbReference type="ARBA" id="ARBA00023242"/>
    </source>
</evidence>
<feature type="region of interest" description="Disordered" evidence="7">
    <location>
        <begin position="780"/>
        <end position="866"/>
    </location>
</feature>
<gene>
    <name evidence="9" type="ORF">IPOD504_LOCUS12146</name>
</gene>
<keyword evidence="10" id="KW-1185">Reference proteome</keyword>
<feature type="non-terminal residue" evidence="9">
    <location>
        <position position="1"/>
    </location>
</feature>
<keyword evidence="2" id="KW-0677">Repeat</keyword>
<feature type="domain" description="C2H2-type" evidence="8">
    <location>
        <begin position="663"/>
        <end position="691"/>
    </location>
</feature>
<dbReference type="PANTHER" id="PTHR24393:SF34">
    <property type="entry name" value="PR_SET DOMAIN 13"/>
    <property type="match status" value="1"/>
</dbReference>
<proteinExistence type="predicted"/>
<evidence type="ECO:0000256" key="3">
    <source>
        <dbReference type="ARBA" id="ARBA00022771"/>
    </source>
</evidence>
<dbReference type="SUPFAM" id="SSF57667">
    <property type="entry name" value="beta-beta-alpha zinc fingers"/>
    <property type="match status" value="3"/>
</dbReference>
<protein>
    <recommendedName>
        <fullName evidence="8">C2H2-type domain-containing protein</fullName>
    </recommendedName>
</protein>
<feature type="compositionally biased region" description="Basic residues" evidence="7">
    <location>
        <begin position="202"/>
        <end position="220"/>
    </location>
</feature>
<feature type="domain" description="C2H2-type" evidence="8">
    <location>
        <begin position="720"/>
        <end position="747"/>
    </location>
</feature>
<keyword evidence="4" id="KW-0862">Zinc</keyword>
<evidence type="ECO:0000259" key="8">
    <source>
        <dbReference type="PROSITE" id="PS50157"/>
    </source>
</evidence>
<keyword evidence="3 6" id="KW-0863">Zinc-finger</keyword>
<dbReference type="PROSITE" id="PS00028">
    <property type="entry name" value="ZINC_FINGER_C2H2_1"/>
    <property type="match status" value="7"/>
</dbReference>